<dbReference type="SUPFAM" id="SSF52540">
    <property type="entry name" value="P-loop containing nucleoside triphosphate hydrolases"/>
    <property type="match status" value="1"/>
</dbReference>
<evidence type="ECO:0000313" key="2">
    <source>
        <dbReference type="EMBL" id="MFB9232653.1"/>
    </source>
</evidence>
<dbReference type="EMBL" id="JBHMEA010000042">
    <property type="protein sequence ID" value="MFB9232653.1"/>
    <property type="molecule type" value="Genomic_DNA"/>
</dbReference>
<dbReference type="RefSeq" id="WP_213890341.1">
    <property type="nucleotide sequence ID" value="NZ_JAGFNU010000010.1"/>
</dbReference>
<sequence>MNYEQILTSLKSTLESDSVPASARKTGENLLSKLTSPIRIAILGLPNSGKSQLLNMLAGMRIIPDGMKLPTLELTAGPLPRTAITRNNQVVHHFDRIALEPTDVTDAQSIFIEAPIPILEKISLLEVVSDGSLPSQTAAVKWATEHSDILIWCTQEFSDLELSLWNNVSDALKDHGFMVLTKADELHRSGVLSQRIAALQNIVADEFHSLLPVATLQAVKAMDTEGTRDEAGLTASGGRAVLGAIIKHVEQGRRADVDNARLFLLRYGAQFTKEFSDARGPKPLSAISEIGGNRGGPRLVPQPGKGVAPVIEAASNKEDADRKLLKQALAFLQERAANLTEKLENGDSEGFEGLLIKCAATADELTEMFSEHEISREDCYALQNDIMEASEMMLLLTLEKGVEPAEDAVTILLQIRREIELRLAA</sequence>
<dbReference type="Proteomes" id="UP001589683">
    <property type="component" value="Unassembled WGS sequence"/>
</dbReference>
<accession>A0ABV5JIX4</accession>
<evidence type="ECO:0008006" key="4">
    <source>
        <dbReference type="Google" id="ProtNLM"/>
    </source>
</evidence>
<reference evidence="2 3" key="1">
    <citation type="submission" date="2024-09" db="EMBL/GenBank/DDBJ databases">
        <authorList>
            <person name="Sun Q."/>
            <person name="Mori K."/>
        </authorList>
    </citation>
    <scope>NUCLEOTIDE SEQUENCE [LARGE SCALE GENOMIC DNA]</scope>
    <source>
        <strain evidence="2 3">CECT 8726</strain>
    </source>
</reference>
<organism evidence="2 3">
    <name type="scientific">Pseudohalocynthiibacter aestuariivivens</name>
    <dbReference type="NCBI Taxonomy" id="1591409"/>
    <lineage>
        <taxon>Bacteria</taxon>
        <taxon>Pseudomonadati</taxon>
        <taxon>Pseudomonadota</taxon>
        <taxon>Alphaproteobacteria</taxon>
        <taxon>Rhodobacterales</taxon>
        <taxon>Paracoccaceae</taxon>
        <taxon>Pseudohalocynthiibacter</taxon>
    </lineage>
</organism>
<evidence type="ECO:0000256" key="1">
    <source>
        <dbReference type="SAM" id="Coils"/>
    </source>
</evidence>
<evidence type="ECO:0000313" key="3">
    <source>
        <dbReference type="Proteomes" id="UP001589683"/>
    </source>
</evidence>
<gene>
    <name evidence="2" type="ORF">ACFFUT_12730</name>
</gene>
<proteinExistence type="predicted"/>
<protein>
    <recommendedName>
        <fullName evidence="4">G domain-containing protein</fullName>
    </recommendedName>
</protein>
<keyword evidence="3" id="KW-1185">Reference proteome</keyword>
<dbReference type="Gene3D" id="3.40.50.300">
    <property type="entry name" value="P-loop containing nucleotide triphosphate hydrolases"/>
    <property type="match status" value="1"/>
</dbReference>
<feature type="coiled-coil region" evidence="1">
    <location>
        <begin position="322"/>
        <end position="349"/>
    </location>
</feature>
<name>A0ABV5JIX4_9RHOB</name>
<dbReference type="InterPro" id="IPR027417">
    <property type="entry name" value="P-loop_NTPase"/>
</dbReference>
<comment type="caution">
    <text evidence="2">The sequence shown here is derived from an EMBL/GenBank/DDBJ whole genome shotgun (WGS) entry which is preliminary data.</text>
</comment>
<keyword evidence="1" id="KW-0175">Coiled coil</keyword>